<keyword evidence="1" id="KW-0812">Transmembrane</keyword>
<dbReference type="InterPro" id="IPR046283">
    <property type="entry name" value="DUF6320"/>
</dbReference>
<keyword evidence="3" id="KW-1185">Reference proteome</keyword>
<reference evidence="3" key="1">
    <citation type="submission" date="2015-04" db="EMBL/GenBank/DDBJ databases">
        <authorList>
            <person name="Mushtaq Mamoona"/>
        </authorList>
    </citation>
    <scope>NUCLEOTIDE SEQUENCE [LARGE SCALE GENOMIC DNA]</scope>
    <source>
        <strain evidence="3">AN4859/03</strain>
    </source>
</reference>
<dbReference type="OrthoDB" id="2164897at2"/>
<feature type="transmembrane region" description="Helical" evidence="1">
    <location>
        <begin position="136"/>
        <end position="156"/>
    </location>
</feature>
<evidence type="ECO:0000256" key="1">
    <source>
        <dbReference type="SAM" id="Phobius"/>
    </source>
</evidence>
<feature type="transmembrane region" description="Helical" evidence="1">
    <location>
        <begin position="163"/>
        <end position="180"/>
    </location>
</feature>
<evidence type="ECO:0008006" key="4">
    <source>
        <dbReference type="Google" id="ProtNLM"/>
    </source>
</evidence>
<dbReference type="Proteomes" id="UP000043763">
    <property type="component" value="Unassembled WGS sequence"/>
</dbReference>
<accession>A0A0G4K9C6</accession>
<evidence type="ECO:0000313" key="3">
    <source>
        <dbReference type="Proteomes" id="UP000043763"/>
    </source>
</evidence>
<feature type="transmembrane region" description="Helical" evidence="1">
    <location>
        <begin position="186"/>
        <end position="208"/>
    </location>
</feature>
<keyword evidence="1" id="KW-1133">Transmembrane helix</keyword>
<dbReference type="Pfam" id="PF19845">
    <property type="entry name" value="DUF6320"/>
    <property type="match status" value="1"/>
</dbReference>
<dbReference type="EMBL" id="CVLB01000002">
    <property type="protein sequence ID" value="CRF34891.1"/>
    <property type="molecule type" value="Genomic_DNA"/>
</dbReference>
<gene>
    <name evidence="2" type="ORF">BRSU_2316</name>
</gene>
<organism evidence="2 3">
    <name type="scientific">Brachyspira suanatina</name>
    <dbReference type="NCBI Taxonomy" id="381802"/>
    <lineage>
        <taxon>Bacteria</taxon>
        <taxon>Pseudomonadati</taxon>
        <taxon>Spirochaetota</taxon>
        <taxon>Spirochaetia</taxon>
        <taxon>Brachyspirales</taxon>
        <taxon>Brachyspiraceae</taxon>
        <taxon>Brachyspira</taxon>
    </lineage>
</organism>
<proteinExistence type="predicted"/>
<dbReference type="AlphaFoldDB" id="A0A0G4K9C6"/>
<sequence length="222" mass="25782">MAYCNNCRLKIKTNRNICPLCLKELNNNDNAIINEEYHSYEWFYKMQKKINAQKIVLLSSLAAIIALIIVNISTNSKYNWAVISVISILCSYFTYVCFTADTLYLRQKLLIEFFILMPLVIVIDIFTGFYKWSFNYVIPFLSLGLNIAMFFIAVIDRKYFNEYVSYIMSASFISIMMIILPLFNFVFWSSLSALGGGIIVILAMLILFRIDFISSTIKIFHI</sequence>
<dbReference type="RefSeq" id="WP_048595514.1">
    <property type="nucleotide sequence ID" value="NZ_CVLB01000002.1"/>
</dbReference>
<name>A0A0G4K9C6_9SPIR</name>
<feature type="transmembrane region" description="Helical" evidence="1">
    <location>
        <begin position="78"/>
        <end position="98"/>
    </location>
</feature>
<protein>
    <recommendedName>
        <fullName evidence="4">Zinc ribbon domain-containing protein</fullName>
    </recommendedName>
</protein>
<feature type="transmembrane region" description="Helical" evidence="1">
    <location>
        <begin position="55"/>
        <end position="72"/>
    </location>
</feature>
<evidence type="ECO:0000313" key="2">
    <source>
        <dbReference type="EMBL" id="CRF34891.1"/>
    </source>
</evidence>
<keyword evidence="1" id="KW-0472">Membrane</keyword>
<feature type="transmembrane region" description="Helical" evidence="1">
    <location>
        <begin position="110"/>
        <end position="130"/>
    </location>
</feature>